<evidence type="ECO:0000256" key="1">
    <source>
        <dbReference type="SAM" id="MobiDB-lite"/>
    </source>
</evidence>
<evidence type="ECO:0000313" key="3">
    <source>
        <dbReference type="Proteomes" id="UP001497644"/>
    </source>
</evidence>
<feature type="compositionally biased region" description="Basic and acidic residues" evidence="1">
    <location>
        <begin position="38"/>
        <end position="54"/>
    </location>
</feature>
<dbReference type="Proteomes" id="UP001497644">
    <property type="component" value="Chromosome 7"/>
</dbReference>
<dbReference type="EMBL" id="OZ034830">
    <property type="protein sequence ID" value="CAL1687291.1"/>
    <property type="molecule type" value="Genomic_DNA"/>
</dbReference>
<accession>A0AAV2P362</accession>
<sequence>MKAEFARREKKYGMQVTRAIHRLVLRRGIDGSKAPVLGEHEPNQPTDRPSDRPLHPRQAGGGVVLEKENRVYRPLTSFIPTKLRHVYAASPSAMVLVVVDAVP</sequence>
<proteinExistence type="predicted"/>
<protein>
    <submittedName>
        <fullName evidence="2">Uncharacterized protein</fullName>
    </submittedName>
</protein>
<reference evidence="2" key="1">
    <citation type="submission" date="2024-04" db="EMBL/GenBank/DDBJ databases">
        <authorList>
            <consortium name="Molecular Ecology Group"/>
        </authorList>
    </citation>
    <scope>NUCLEOTIDE SEQUENCE</scope>
</reference>
<evidence type="ECO:0000313" key="2">
    <source>
        <dbReference type="EMBL" id="CAL1687291.1"/>
    </source>
</evidence>
<keyword evidence="3" id="KW-1185">Reference proteome</keyword>
<organism evidence="2 3">
    <name type="scientific">Lasius platythorax</name>
    <dbReference type="NCBI Taxonomy" id="488582"/>
    <lineage>
        <taxon>Eukaryota</taxon>
        <taxon>Metazoa</taxon>
        <taxon>Ecdysozoa</taxon>
        <taxon>Arthropoda</taxon>
        <taxon>Hexapoda</taxon>
        <taxon>Insecta</taxon>
        <taxon>Pterygota</taxon>
        <taxon>Neoptera</taxon>
        <taxon>Endopterygota</taxon>
        <taxon>Hymenoptera</taxon>
        <taxon>Apocrita</taxon>
        <taxon>Aculeata</taxon>
        <taxon>Formicoidea</taxon>
        <taxon>Formicidae</taxon>
        <taxon>Formicinae</taxon>
        <taxon>Lasius</taxon>
        <taxon>Lasius</taxon>
    </lineage>
</organism>
<feature type="region of interest" description="Disordered" evidence="1">
    <location>
        <begin position="31"/>
        <end position="65"/>
    </location>
</feature>
<dbReference type="AlphaFoldDB" id="A0AAV2P362"/>
<name>A0AAV2P362_9HYME</name>
<gene>
    <name evidence="2" type="ORF">LPLAT_LOCUS12522</name>
</gene>